<feature type="compositionally biased region" description="Basic and acidic residues" evidence="1">
    <location>
        <begin position="448"/>
        <end position="459"/>
    </location>
</feature>
<dbReference type="EMBL" id="JAAPAO010000230">
    <property type="protein sequence ID" value="KAF4666621.1"/>
    <property type="molecule type" value="Genomic_DNA"/>
</dbReference>
<feature type="region of interest" description="Disordered" evidence="1">
    <location>
        <begin position="448"/>
        <end position="501"/>
    </location>
</feature>
<keyword evidence="6" id="KW-1185">Reference proteome</keyword>
<evidence type="ECO:0000256" key="2">
    <source>
        <dbReference type="SAM" id="Phobius"/>
    </source>
</evidence>
<gene>
    <name evidence="5" type="ORF">FOL47_004010</name>
</gene>
<dbReference type="InterPro" id="IPR007074">
    <property type="entry name" value="LicD/FKTN/FKRP_NTP_transf"/>
</dbReference>
<reference evidence="5 6" key="1">
    <citation type="submission" date="2020-04" db="EMBL/GenBank/DDBJ databases">
        <title>Perkinsus chesapeaki whole genome sequence.</title>
        <authorList>
            <person name="Bogema D.R."/>
        </authorList>
    </citation>
    <scope>NUCLEOTIDE SEQUENCE [LARGE SCALE GENOMIC DNA]</scope>
    <source>
        <strain evidence="5">ATCC PRA-425</strain>
    </source>
</reference>
<evidence type="ECO:0000256" key="3">
    <source>
        <dbReference type="SAM" id="SignalP"/>
    </source>
</evidence>
<evidence type="ECO:0000256" key="1">
    <source>
        <dbReference type="SAM" id="MobiDB-lite"/>
    </source>
</evidence>
<feature type="domain" description="LicD/FKTN/FKRP nucleotidyltransferase" evidence="4">
    <location>
        <begin position="100"/>
        <end position="135"/>
    </location>
</feature>
<feature type="chain" id="PRO_5029636008" description="LicD/FKTN/FKRP nucleotidyltransferase domain-containing protein" evidence="3">
    <location>
        <begin position="16"/>
        <end position="546"/>
    </location>
</feature>
<sequence>MFLIILLTFIEGGWSAEHPHAYIRVVADAAPTTAPLEKIFLCPLSVKDEVETSRWPKEEILINSTLCLNHEEILAMETRSKFFECMTEVINTTTHVLDKLGVDASLSDGSLLGWYRHSKTFIPWDLDADMTLLKENCRESFKKNAISGQKNMAEVIQARLPAKDYRATAIKSGVGSEVKSDTWEKCEADELRVVHRVGKVSCHVDLFFLYRSNDKTAPCKCEGNNDGKQLCGKFGKLCANHDDLFPSKWDVQDGADCRVPKKPLVSLQLKYGRPGMPGIAFTNMKKVPLNYKFNGGWMVVIGTAVKSGVLVPPKKAEASNLRGFGGEPRKEVQKPDKAQEGKKKPETEEKKEAQKNEKKSPEKAEKKPNPPEDKPRKPSKQAATQGKAESRKSPTAKGNTGAAGAGKPAKPKVDETASSTNAGDGTVEDGVISIPEINSEVAPVEVGIKEFVRPERPDRGSNSYNDPEEHADDRDADDGESDQNDNVDGEVPVQQGYGVSSRHGTVDMIPSVEWVTTVSILAIGSVFIIYFVRTLYRKKILQATVR</sequence>
<dbReference type="AlphaFoldDB" id="A0A7J6M6B2"/>
<evidence type="ECO:0000259" key="4">
    <source>
        <dbReference type="Pfam" id="PF04991"/>
    </source>
</evidence>
<feature type="compositionally biased region" description="Acidic residues" evidence="1">
    <location>
        <begin position="474"/>
        <end position="488"/>
    </location>
</feature>
<evidence type="ECO:0000313" key="5">
    <source>
        <dbReference type="EMBL" id="KAF4666621.1"/>
    </source>
</evidence>
<feature type="transmembrane region" description="Helical" evidence="2">
    <location>
        <begin position="514"/>
        <end position="532"/>
    </location>
</feature>
<dbReference type="GO" id="GO:0009100">
    <property type="term" value="P:glycoprotein metabolic process"/>
    <property type="evidence" value="ECO:0007669"/>
    <property type="project" value="UniProtKB-ARBA"/>
</dbReference>
<organism evidence="5 6">
    <name type="scientific">Perkinsus chesapeaki</name>
    <name type="common">Clam parasite</name>
    <name type="synonym">Perkinsus andrewsi</name>
    <dbReference type="NCBI Taxonomy" id="330153"/>
    <lineage>
        <taxon>Eukaryota</taxon>
        <taxon>Sar</taxon>
        <taxon>Alveolata</taxon>
        <taxon>Perkinsozoa</taxon>
        <taxon>Perkinsea</taxon>
        <taxon>Perkinsida</taxon>
        <taxon>Perkinsidae</taxon>
        <taxon>Perkinsus</taxon>
    </lineage>
</organism>
<keyword evidence="2" id="KW-0812">Transmembrane</keyword>
<feature type="signal peptide" evidence="3">
    <location>
        <begin position="1"/>
        <end position="15"/>
    </location>
</feature>
<comment type="caution">
    <text evidence="5">The sequence shown here is derived from an EMBL/GenBank/DDBJ whole genome shotgun (WGS) entry which is preliminary data.</text>
</comment>
<proteinExistence type="predicted"/>
<keyword evidence="2" id="KW-1133">Transmembrane helix</keyword>
<keyword evidence="2" id="KW-0472">Membrane</keyword>
<dbReference type="PANTHER" id="PTHR43404:SF1">
    <property type="entry name" value="MNN4P"/>
    <property type="match status" value="1"/>
</dbReference>
<dbReference type="InterPro" id="IPR052942">
    <property type="entry name" value="LPS_cholinephosphotransferase"/>
</dbReference>
<feature type="compositionally biased region" description="Basic and acidic residues" evidence="1">
    <location>
        <begin position="327"/>
        <end position="376"/>
    </location>
</feature>
<keyword evidence="3" id="KW-0732">Signal</keyword>
<feature type="compositionally biased region" description="Low complexity" evidence="1">
    <location>
        <begin position="395"/>
        <end position="408"/>
    </location>
</feature>
<protein>
    <recommendedName>
        <fullName evidence="4">LicD/FKTN/FKRP nucleotidyltransferase domain-containing protein</fullName>
    </recommendedName>
</protein>
<feature type="region of interest" description="Disordered" evidence="1">
    <location>
        <begin position="318"/>
        <end position="431"/>
    </location>
</feature>
<evidence type="ECO:0000313" key="6">
    <source>
        <dbReference type="Proteomes" id="UP000591131"/>
    </source>
</evidence>
<name>A0A7J6M6B2_PERCH</name>
<dbReference type="PANTHER" id="PTHR43404">
    <property type="entry name" value="LIPOPOLYSACCHARIDE CHOLINEPHOSPHOTRANSFERASE LICD"/>
    <property type="match status" value="1"/>
</dbReference>
<dbReference type="Pfam" id="PF04991">
    <property type="entry name" value="LicD"/>
    <property type="match status" value="1"/>
</dbReference>
<accession>A0A7J6M6B2</accession>
<dbReference type="OrthoDB" id="431637at2759"/>
<dbReference type="Proteomes" id="UP000591131">
    <property type="component" value="Unassembled WGS sequence"/>
</dbReference>